<dbReference type="EMBL" id="CACVKT020002843">
    <property type="protein sequence ID" value="CAC5380154.1"/>
    <property type="molecule type" value="Genomic_DNA"/>
</dbReference>
<evidence type="ECO:0000313" key="2">
    <source>
        <dbReference type="EMBL" id="CAC5380154.1"/>
    </source>
</evidence>
<organism evidence="2 3">
    <name type="scientific">Mytilus coruscus</name>
    <name type="common">Sea mussel</name>
    <dbReference type="NCBI Taxonomy" id="42192"/>
    <lineage>
        <taxon>Eukaryota</taxon>
        <taxon>Metazoa</taxon>
        <taxon>Spiralia</taxon>
        <taxon>Lophotrochozoa</taxon>
        <taxon>Mollusca</taxon>
        <taxon>Bivalvia</taxon>
        <taxon>Autobranchia</taxon>
        <taxon>Pteriomorphia</taxon>
        <taxon>Mytilida</taxon>
        <taxon>Mytiloidea</taxon>
        <taxon>Mytilidae</taxon>
        <taxon>Mytilinae</taxon>
        <taxon>Mytilus</taxon>
    </lineage>
</organism>
<feature type="region of interest" description="Disordered" evidence="1">
    <location>
        <begin position="196"/>
        <end position="259"/>
    </location>
</feature>
<feature type="compositionally biased region" description="Polar residues" evidence="1">
    <location>
        <begin position="237"/>
        <end position="253"/>
    </location>
</feature>
<reference evidence="2 3" key="1">
    <citation type="submission" date="2020-06" db="EMBL/GenBank/DDBJ databases">
        <authorList>
            <person name="Li R."/>
            <person name="Bekaert M."/>
        </authorList>
    </citation>
    <scope>NUCLEOTIDE SEQUENCE [LARGE SCALE GENOMIC DNA]</scope>
    <source>
        <strain evidence="3">wild</strain>
    </source>
</reference>
<sequence>MDEGRLGIVRRQENSRRKFVFMLNEVMRSQCNVVDECISREKFEIGVKYDKSFVPIRRAVVKQRVLQKCLKMKRDPKKITNRNLGVYGGKPLYTFSRDIDKFIADMHPRLRRLKQAEKALTESIEKGKILDPKKIPLKIEQYFKKNWKNDIEEKVQKPKPAVVQESKDIFKNTRNMLPPIRGIINPYSKRIWNDYPDENDNDRTGESSTHLVEEDRIKSKEPQIHNDSKHQGAIDTNLPSEQANNKTDVPKSSVSREKTKGLLILPPIQQTRQMVQR</sequence>
<name>A0A6J8BBA4_MYTCO</name>
<dbReference type="Proteomes" id="UP000507470">
    <property type="component" value="Unassembled WGS sequence"/>
</dbReference>
<gene>
    <name evidence="2" type="ORF">MCOR_16139</name>
</gene>
<evidence type="ECO:0000313" key="3">
    <source>
        <dbReference type="Proteomes" id="UP000507470"/>
    </source>
</evidence>
<proteinExistence type="predicted"/>
<dbReference type="AlphaFoldDB" id="A0A6J8BBA4"/>
<protein>
    <submittedName>
        <fullName evidence="2">Uncharacterized protein</fullName>
    </submittedName>
</protein>
<accession>A0A6J8BBA4</accession>
<evidence type="ECO:0000256" key="1">
    <source>
        <dbReference type="SAM" id="MobiDB-lite"/>
    </source>
</evidence>
<dbReference type="OrthoDB" id="6090494at2759"/>
<feature type="compositionally biased region" description="Basic and acidic residues" evidence="1">
    <location>
        <begin position="201"/>
        <end position="232"/>
    </location>
</feature>
<keyword evidence="3" id="KW-1185">Reference proteome</keyword>